<comment type="caution">
    <text evidence="1">The sequence shown here is derived from an EMBL/GenBank/DDBJ whole genome shotgun (WGS) entry which is preliminary data.</text>
</comment>
<protein>
    <submittedName>
        <fullName evidence="1">Uncharacterized protein</fullName>
    </submittedName>
</protein>
<gene>
    <name evidence="1" type="ORF">IU470_08265</name>
</gene>
<dbReference type="Proteomes" id="UP000807309">
    <property type="component" value="Unassembled WGS sequence"/>
</dbReference>
<evidence type="ECO:0000313" key="1">
    <source>
        <dbReference type="EMBL" id="MBF6225101.1"/>
    </source>
</evidence>
<name>A0ABS0C5U2_9NOCA</name>
<keyword evidence="2" id="KW-1185">Reference proteome</keyword>
<sequence length="85" mass="9059">MLARIKELAPLIRKNTENNNGNTVTSMLDMAHTLPGIEIGGAMIPDGRLMLHDGSVLSMNESLIGHVFGNALIEGTAFTGRRGLS</sequence>
<evidence type="ECO:0000313" key="2">
    <source>
        <dbReference type="Proteomes" id="UP000807309"/>
    </source>
</evidence>
<organism evidence="1 2">
    <name type="scientific">Nocardia abscessus</name>
    <dbReference type="NCBI Taxonomy" id="120957"/>
    <lineage>
        <taxon>Bacteria</taxon>
        <taxon>Bacillati</taxon>
        <taxon>Actinomycetota</taxon>
        <taxon>Actinomycetes</taxon>
        <taxon>Mycobacteriales</taxon>
        <taxon>Nocardiaceae</taxon>
        <taxon>Nocardia</taxon>
    </lineage>
</organism>
<dbReference type="EMBL" id="JADLRE010000005">
    <property type="protein sequence ID" value="MBF6225101.1"/>
    <property type="molecule type" value="Genomic_DNA"/>
</dbReference>
<reference evidence="1 2" key="1">
    <citation type="submission" date="2020-10" db="EMBL/GenBank/DDBJ databases">
        <title>Identification of Nocardia species via Next-generation sequencing and recognition of intraspecies genetic diversity.</title>
        <authorList>
            <person name="Li P."/>
            <person name="Li P."/>
            <person name="Lu B."/>
        </authorList>
    </citation>
    <scope>NUCLEOTIDE SEQUENCE [LARGE SCALE GENOMIC DNA]</scope>
    <source>
        <strain evidence="1 2">N-11</strain>
    </source>
</reference>
<proteinExistence type="predicted"/>
<accession>A0ABS0C5U2</accession>
<dbReference type="RefSeq" id="WP_195032403.1">
    <property type="nucleotide sequence ID" value="NZ_JADLRE010000005.1"/>
</dbReference>